<proteinExistence type="predicted"/>
<dbReference type="Proteomes" id="UP001230649">
    <property type="component" value="Unassembled WGS sequence"/>
</dbReference>
<evidence type="ECO:0000313" key="2">
    <source>
        <dbReference type="Proteomes" id="UP001230649"/>
    </source>
</evidence>
<name>A0ACC2W8X5_9TREE</name>
<organism evidence="1 2">
    <name type="scientific">Naganishia adeliensis</name>
    <dbReference type="NCBI Taxonomy" id="92952"/>
    <lineage>
        <taxon>Eukaryota</taxon>
        <taxon>Fungi</taxon>
        <taxon>Dikarya</taxon>
        <taxon>Basidiomycota</taxon>
        <taxon>Agaricomycotina</taxon>
        <taxon>Tremellomycetes</taxon>
        <taxon>Filobasidiales</taxon>
        <taxon>Filobasidiaceae</taxon>
        <taxon>Naganishia</taxon>
    </lineage>
</organism>
<evidence type="ECO:0000313" key="1">
    <source>
        <dbReference type="EMBL" id="KAJ9108204.1"/>
    </source>
</evidence>
<keyword evidence="2" id="KW-1185">Reference proteome</keyword>
<dbReference type="EMBL" id="JASBWS010000033">
    <property type="protein sequence ID" value="KAJ9108204.1"/>
    <property type="molecule type" value="Genomic_DNA"/>
</dbReference>
<reference evidence="1" key="1">
    <citation type="submission" date="2023-04" db="EMBL/GenBank/DDBJ databases">
        <title>Draft Genome sequencing of Naganishia species isolated from polar environments using Oxford Nanopore Technology.</title>
        <authorList>
            <person name="Leo P."/>
            <person name="Venkateswaran K."/>
        </authorList>
    </citation>
    <scope>NUCLEOTIDE SEQUENCE</scope>
    <source>
        <strain evidence="1">MNA-CCFEE 5262</strain>
    </source>
</reference>
<gene>
    <name evidence="1" type="ORF">QFC20_003568</name>
</gene>
<protein>
    <submittedName>
        <fullName evidence="1">Uncharacterized protein</fullName>
    </submittedName>
</protein>
<sequence length="129" mass="14841">MQNFADVDAKRVSMFDYISSGLAAFEGLLGMLQRKPGRLHQRYLQECVLLMRGWESTIAQLTDLMHRHCATEELDLTYEMVMLHCRASRLREELPKFRERMRELVAEDDSRLQAEGPVNALVAISDVVA</sequence>
<accession>A0ACC2W8X5</accession>
<comment type="caution">
    <text evidence="1">The sequence shown here is derived from an EMBL/GenBank/DDBJ whole genome shotgun (WGS) entry which is preliminary data.</text>
</comment>